<dbReference type="InterPro" id="IPR018841">
    <property type="entry name" value="DUF2442"/>
</dbReference>
<keyword evidence="2" id="KW-1185">Reference proteome</keyword>
<dbReference type="RefSeq" id="WP_087939283.1">
    <property type="nucleotide sequence ID" value="NZ_FNAC01000017.1"/>
</dbReference>
<organism evidence="1 2">
    <name type="scientific">Algoriphagus faecimaris</name>
    <dbReference type="NCBI Taxonomy" id="686796"/>
    <lineage>
        <taxon>Bacteria</taxon>
        <taxon>Pseudomonadati</taxon>
        <taxon>Bacteroidota</taxon>
        <taxon>Cytophagia</taxon>
        <taxon>Cytophagales</taxon>
        <taxon>Cyclobacteriaceae</taxon>
        <taxon>Algoriphagus</taxon>
    </lineage>
</organism>
<dbReference type="AlphaFoldDB" id="A0A1G6SMZ8"/>
<evidence type="ECO:0008006" key="3">
    <source>
        <dbReference type="Google" id="ProtNLM"/>
    </source>
</evidence>
<evidence type="ECO:0000313" key="1">
    <source>
        <dbReference type="EMBL" id="SDD17506.1"/>
    </source>
</evidence>
<protein>
    <recommendedName>
        <fullName evidence="3">DUF2442 domain-containing protein</fullName>
    </recommendedName>
</protein>
<dbReference type="OrthoDB" id="9807561at2"/>
<gene>
    <name evidence="1" type="ORF">SAMN04488104_101772</name>
</gene>
<name>A0A1G6SMZ8_9BACT</name>
<dbReference type="Gene3D" id="3.30.2020.40">
    <property type="entry name" value="Uncharacterised protein PF10387, DUF2442"/>
    <property type="match status" value="1"/>
</dbReference>
<dbReference type="EMBL" id="FNAC01000017">
    <property type="protein sequence ID" value="SDD17506.1"/>
    <property type="molecule type" value="Genomic_DNA"/>
</dbReference>
<dbReference type="Pfam" id="PF10387">
    <property type="entry name" value="DUF2442"/>
    <property type="match status" value="1"/>
</dbReference>
<dbReference type="Proteomes" id="UP000199060">
    <property type="component" value="Unassembled WGS sequence"/>
</dbReference>
<accession>A0A1G6SMZ8</accession>
<reference evidence="2" key="1">
    <citation type="submission" date="2016-10" db="EMBL/GenBank/DDBJ databases">
        <authorList>
            <person name="Varghese N."/>
            <person name="Submissions S."/>
        </authorList>
    </citation>
    <scope>NUCLEOTIDE SEQUENCE [LARGE SCALE GENOMIC DNA]</scope>
    <source>
        <strain evidence="2">DSM 23095</strain>
    </source>
</reference>
<sequence>MSTLTKLKSNLAKDISFTTEKMIIFLEDGREVSIPLEWFIKLRGASEAALLNWRFIGEGEGIHWEDLDEDLLVSELIS</sequence>
<evidence type="ECO:0000313" key="2">
    <source>
        <dbReference type="Proteomes" id="UP000199060"/>
    </source>
</evidence>
<proteinExistence type="predicted"/>
<dbReference type="STRING" id="686796.SAMN04488104_101772"/>